<evidence type="ECO:0000313" key="2">
    <source>
        <dbReference type="EMBL" id="KAF2636527.1"/>
    </source>
</evidence>
<evidence type="ECO:0008006" key="4">
    <source>
        <dbReference type="Google" id="ProtNLM"/>
    </source>
</evidence>
<keyword evidence="1" id="KW-0732">Signal</keyword>
<dbReference type="Proteomes" id="UP000799753">
    <property type="component" value="Unassembled WGS sequence"/>
</dbReference>
<evidence type="ECO:0000313" key="3">
    <source>
        <dbReference type="Proteomes" id="UP000799753"/>
    </source>
</evidence>
<feature type="chain" id="PRO_5025541015" description="Secreted protein" evidence="1">
    <location>
        <begin position="24"/>
        <end position="93"/>
    </location>
</feature>
<protein>
    <recommendedName>
        <fullName evidence="4">Secreted protein</fullName>
    </recommendedName>
</protein>
<evidence type="ECO:0000256" key="1">
    <source>
        <dbReference type="SAM" id="SignalP"/>
    </source>
</evidence>
<reference evidence="2" key="1">
    <citation type="journal article" date="2020" name="Stud. Mycol.">
        <title>101 Dothideomycetes genomes: a test case for predicting lifestyles and emergence of pathogens.</title>
        <authorList>
            <person name="Haridas S."/>
            <person name="Albert R."/>
            <person name="Binder M."/>
            <person name="Bloem J."/>
            <person name="Labutti K."/>
            <person name="Salamov A."/>
            <person name="Andreopoulos B."/>
            <person name="Baker S."/>
            <person name="Barry K."/>
            <person name="Bills G."/>
            <person name="Bluhm B."/>
            <person name="Cannon C."/>
            <person name="Castanera R."/>
            <person name="Culley D."/>
            <person name="Daum C."/>
            <person name="Ezra D."/>
            <person name="Gonzalez J."/>
            <person name="Henrissat B."/>
            <person name="Kuo A."/>
            <person name="Liang C."/>
            <person name="Lipzen A."/>
            <person name="Lutzoni F."/>
            <person name="Magnuson J."/>
            <person name="Mondo S."/>
            <person name="Nolan M."/>
            <person name="Ohm R."/>
            <person name="Pangilinan J."/>
            <person name="Park H.-J."/>
            <person name="Ramirez L."/>
            <person name="Alfaro M."/>
            <person name="Sun H."/>
            <person name="Tritt A."/>
            <person name="Yoshinaga Y."/>
            <person name="Zwiers L.-H."/>
            <person name="Turgeon B."/>
            <person name="Goodwin S."/>
            <person name="Spatafora J."/>
            <person name="Crous P."/>
            <person name="Grigoriev I."/>
        </authorList>
    </citation>
    <scope>NUCLEOTIDE SEQUENCE</scope>
    <source>
        <strain evidence="2">CBS 473.64</strain>
    </source>
</reference>
<name>A0A6A6RMZ1_9PLEO</name>
<proteinExistence type="predicted"/>
<sequence length="93" mass="10722">MGCVCRCWCWMMVLCTHTCIVDELTHPAFHLFARRERRPCDSWMRHSLQVTRDGERRFQIPCVVHDELARIRTDIGTHVAAVVGSIVVVVPCT</sequence>
<organism evidence="2 3">
    <name type="scientific">Massarina eburnea CBS 473.64</name>
    <dbReference type="NCBI Taxonomy" id="1395130"/>
    <lineage>
        <taxon>Eukaryota</taxon>
        <taxon>Fungi</taxon>
        <taxon>Dikarya</taxon>
        <taxon>Ascomycota</taxon>
        <taxon>Pezizomycotina</taxon>
        <taxon>Dothideomycetes</taxon>
        <taxon>Pleosporomycetidae</taxon>
        <taxon>Pleosporales</taxon>
        <taxon>Massarineae</taxon>
        <taxon>Massarinaceae</taxon>
        <taxon>Massarina</taxon>
    </lineage>
</organism>
<gene>
    <name evidence="2" type="ORF">P280DRAFT_153227</name>
</gene>
<dbReference type="EMBL" id="MU006798">
    <property type="protein sequence ID" value="KAF2636527.1"/>
    <property type="molecule type" value="Genomic_DNA"/>
</dbReference>
<accession>A0A6A6RMZ1</accession>
<feature type="signal peptide" evidence="1">
    <location>
        <begin position="1"/>
        <end position="23"/>
    </location>
</feature>
<dbReference type="AlphaFoldDB" id="A0A6A6RMZ1"/>
<keyword evidence="3" id="KW-1185">Reference proteome</keyword>